<organism evidence="1 2">
    <name type="scientific">Duganella fentianensis</name>
    <dbReference type="NCBI Taxonomy" id="2692177"/>
    <lineage>
        <taxon>Bacteria</taxon>
        <taxon>Pseudomonadati</taxon>
        <taxon>Pseudomonadota</taxon>
        <taxon>Betaproteobacteria</taxon>
        <taxon>Burkholderiales</taxon>
        <taxon>Oxalobacteraceae</taxon>
        <taxon>Telluria group</taxon>
        <taxon>Duganella</taxon>
    </lineage>
</organism>
<reference evidence="1" key="1">
    <citation type="submission" date="2019-12" db="EMBL/GenBank/DDBJ databases">
        <title>Novel species isolated from a subtropical stream in China.</title>
        <authorList>
            <person name="Lu H."/>
        </authorList>
    </citation>
    <scope>NUCLEOTIDE SEQUENCE [LARGE SCALE GENOMIC DNA]</scope>
    <source>
        <strain evidence="1">FT93W</strain>
    </source>
</reference>
<keyword evidence="2" id="KW-1185">Reference proteome</keyword>
<dbReference type="RefSeq" id="WP_161037037.1">
    <property type="nucleotide sequence ID" value="NZ_WWCL01000007.1"/>
</dbReference>
<dbReference type="EMBL" id="WWCL01000007">
    <property type="protein sequence ID" value="MYN47648.1"/>
    <property type="molecule type" value="Genomic_DNA"/>
</dbReference>
<proteinExistence type="predicted"/>
<protein>
    <recommendedName>
        <fullName evidence="3">HTH marR-type domain-containing protein</fullName>
    </recommendedName>
</protein>
<accession>A0A845I752</accession>
<gene>
    <name evidence="1" type="ORF">GTP23_21645</name>
</gene>
<dbReference type="Proteomes" id="UP000444316">
    <property type="component" value="Unassembled WGS sequence"/>
</dbReference>
<dbReference type="Pfam" id="PF09952">
    <property type="entry name" value="AbiEi_2"/>
    <property type="match status" value="1"/>
</dbReference>
<comment type="caution">
    <text evidence="1">The sequence shown here is derived from an EMBL/GenBank/DDBJ whole genome shotgun (WGS) entry which is preliminary data.</text>
</comment>
<dbReference type="AlphaFoldDB" id="A0A845I752"/>
<evidence type="ECO:0008006" key="3">
    <source>
        <dbReference type="Google" id="ProtNLM"/>
    </source>
</evidence>
<name>A0A845I752_9BURK</name>
<dbReference type="InterPro" id="IPR019238">
    <property type="entry name" value="AbiEi_2"/>
</dbReference>
<dbReference type="InterPro" id="IPR036390">
    <property type="entry name" value="WH_DNA-bd_sf"/>
</dbReference>
<sequence>MSILEKNLVESLRMALASAGIEVDEPMFDVPYRGGKLDCLLHISSPYGRRRLAVELLRQAYPRDIRDAAWQLQSFLKDNDEAKDIIPVVAAEHISEGAKDDLRHHKLAYFEACGTFYLRHKEWLIDIQRPSRPNARRSEVPLFTGAREQVILALLVERHNFRSGLELAKLSETSTYTVSTVLSELERKEWIESEGSGRTLRRRLSQPTELLDAWAEAWTQRKDIKTKWYCFMSNPANMLEQFFEKLDNSLMGRDDGVFTGAAAANRITPHLTRTDTVELVIPPGKAGLYEFSLKLKPVDKGANVTLIERTGASFLFADKKTSSQPRLANPFILYLDLLDGKGRNKELAHQLRLNELGI</sequence>
<dbReference type="SUPFAM" id="SSF46785">
    <property type="entry name" value="Winged helix' DNA-binding domain"/>
    <property type="match status" value="1"/>
</dbReference>
<evidence type="ECO:0000313" key="1">
    <source>
        <dbReference type="EMBL" id="MYN47648.1"/>
    </source>
</evidence>
<evidence type="ECO:0000313" key="2">
    <source>
        <dbReference type="Proteomes" id="UP000444316"/>
    </source>
</evidence>